<proteinExistence type="predicted"/>
<evidence type="ECO:0000313" key="1">
    <source>
        <dbReference type="EMBL" id="JAD51690.1"/>
    </source>
</evidence>
<reference evidence="1" key="2">
    <citation type="journal article" date="2015" name="Data Brief">
        <title>Shoot transcriptome of the giant reed, Arundo donax.</title>
        <authorList>
            <person name="Barrero R.A."/>
            <person name="Guerrero F.D."/>
            <person name="Moolhuijzen P."/>
            <person name="Goolsby J.A."/>
            <person name="Tidwell J."/>
            <person name="Bellgard S.E."/>
            <person name="Bellgard M.I."/>
        </authorList>
    </citation>
    <scope>NUCLEOTIDE SEQUENCE</scope>
    <source>
        <tissue evidence="1">Shoot tissue taken approximately 20 cm above the soil surface</tissue>
    </source>
</reference>
<accession>A0A0A9AS15</accession>
<protein>
    <submittedName>
        <fullName evidence="1">Uncharacterized protein</fullName>
    </submittedName>
</protein>
<organism evidence="1">
    <name type="scientific">Arundo donax</name>
    <name type="common">Giant reed</name>
    <name type="synonym">Donax arundinaceus</name>
    <dbReference type="NCBI Taxonomy" id="35708"/>
    <lineage>
        <taxon>Eukaryota</taxon>
        <taxon>Viridiplantae</taxon>
        <taxon>Streptophyta</taxon>
        <taxon>Embryophyta</taxon>
        <taxon>Tracheophyta</taxon>
        <taxon>Spermatophyta</taxon>
        <taxon>Magnoliopsida</taxon>
        <taxon>Liliopsida</taxon>
        <taxon>Poales</taxon>
        <taxon>Poaceae</taxon>
        <taxon>PACMAD clade</taxon>
        <taxon>Arundinoideae</taxon>
        <taxon>Arundineae</taxon>
        <taxon>Arundo</taxon>
    </lineage>
</organism>
<reference evidence="1" key="1">
    <citation type="submission" date="2014-09" db="EMBL/GenBank/DDBJ databases">
        <authorList>
            <person name="Magalhaes I.L.F."/>
            <person name="Oliveira U."/>
            <person name="Santos F.R."/>
            <person name="Vidigal T.H.D.A."/>
            <person name="Brescovit A.D."/>
            <person name="Santos A.J."/>
        </authorList>
    </citation>
    <scope>NUCLEOTIDE SEQUENCE</scope>
    <source>
        <tissue evidence="1">Shoot tissue taken approximately 20 cm above the soil surface</tissue>
    </source>
</reference>
<sequence length="16" mass="2042">MFCQFRQYIKADLLYC</sequence>
<dbReference type="AlphaFoldDB" id="A0A0A9AS15"/>
<name>A0A0A9AS15_ARUDO</name>
<dbReference type="EMBL" id="GBRH01246205">
    <property type="protein sequence ID" value="JAD51690.1"/>
    <property type="molecule type" value="Transcribed_RNA"/>
</dbReference>